<protein>
    <submittedName>
        <fullName evidence="1">Uncharacterized protein</fullName>
    </submittedName>
</protein>
<evidence type="ECO:0000313" key="2">
    <source>
        <dbReference type="Proteomes" id="UP000249661"/>
    </source>
</evidence>
<organism evidence="1 2">
    <name type="scientific">Aspergillus aculeatinus CBS 121060</name>
    <dbReference type="NCBI Taxonomy" id="1448322"/>
    <lineage>
        <taxon>Eukaryota</taxon>
        <taxon>Fungi</taxon>
        <taxon>Dikarya</taxon>
        <taxon>Ascomycota</taxon>
        <taxon>Pezizomycotina</taxon>
        <taxon>Eurotiomycetes</taxon>
        <taxon>Eurotiomycetidae</taxon>
        <taxon>Eurotiales</taxon>
        <taxon>Aspergillaceae</taxon>
        <taxon>Aspergillus</taxon>
        <taxon>Aspergillus subgen. Circumdati</taxon>
    </lineage>
</organism>
<name>A0ACD1H602_9EURO</name>
<dbReference type="Proteomes" id="UP000249661">
    <property type="component" value="Unassembled WGS sequence"/>
</dbReference>
<reference evidence="1" key="1">
    <citation type="submission" date="2018-02" db="EMBL/GenBank/DDBJ databases">
        <title>The genomes of Aspergillus section Nigri reveals drivers in fungal speciation.</title>
        <authorList>
            <consortium name="DOE Joint Genome Institute"/>
            <person name="Vesth T.C."/>
            <person name="Nybo J."/>
            <person name="Theobald S."/>
            <person name="Brandl J."/>
            <person name="Frisvad J.C."/>
            <person name="Nielsen K.F."/>
            <person name="Lyhne E.K."/>
            <person name="Kogle M.E."/>
            <person name="Kuo A."/>
            <person name="Riley R."/>
            <person name="Clum A."/>
            <person name="Nolan M."/>
            <person name="Lipzen A."/>
            <person name="Salamov A."/>
            <person name="Henrissat B."/>
            <person name="Wiebenga A."/>
            <person name="De vries R.P."/>
            <person name="Grigoriev I.V."/>
            <person name="Mortensen U.H."/>
            <person name="Andersen M.R."/>
            <person name="Baker S.E."/>
        </authorList>
    </citation>
    <scope>NUCLEOTIDE SEQUENCE</scope>
    <source>
        <strain evidence="1">CBS 121060</strain>
    </source>
</reference>
<sequence length="374" mass="40740">MTTTPTSTFVDRNPSPAAMKFPRIVVEGNLVINGNVYIGVPACPSGDASGSEDASSSYTSSEHSISSRPQCTCTSSVCTSCTSSEGSSTSESEYRTGRRPDCTCTSSVCTSCISSEGSSTVECEYCTCTCPQPHYHGDGSSSTSSGTLGSQDNAPRFFDWTPIPVPRVRAMPEASSAPPFEAEDLLDIHSEGPPCPEASPAPEAGPASPPPQLGPLSRGFTSHELRTQPAPIEQPFELYHAHVSTTTFVVLIVWTSATPIDWQGEPLRVMQHEFHCLRALNHTAQVFHGVIKAGKEICLYREAGNGEVDQFTHNGRSHFHEEDDLFMLRQWRDRVPREKIEGVSDTDSDVSSPYRPRLSSSNFLNIREEDRDSR</sequence>
<keyword evidence="2" id="KW-1185">Reference proteome</keyword>
<accession>A0ACD1H602</accession>
<evidence type="ECO:0000313" key="1">
    <source>
        <dbReference type="EMBL" id="RAH68841.1"/>
    </source>
</evidence>
<proteinExistence type="predicted"/>
<gene>
    <name evidence="1" type="ORF">BO66DRAFT_439851</name>
</gene>
<dbReference type="EMBL" id="KZ824964">
    <property type="protein sequence ID" value="RAH68841.1"/>
    <property type="molecule type" value="Genomic_DNA"/>
</dbReference>